<dbReference type="RefSeq" id="XP_003095818.2">
    <property type="nucleotide sequence ID" value="XM_003095770.2"/>
</dbReference>
<dbReference type="Proteomes" id="UP000008281">
    <property type="component" value="Unassembled WGS sequence"/>
</dbReference>
<dbReference type="HOGENOM" id="CLU_1929526_0_0_1"/>
<dbReference type="CTD" id="9827526"/>
<reference evidence="2" key="1">
    <citation type="submission" date="2007-07" db="EMBL/GenBank/DDBJ databases">
        <title>PCAP assembly of the Caenorhabditis remanei genome.</title>
        <authorList>
            <consortium name="The Caenorhabditis remanei Sequencing Consortium"/>
            <person name="Wilson R.K."/>
        </authorList>
    </citation>
    <scope>NUCLEOTIDE SEQUENCE [LARGE SCALE GENOMIC DNA]</scope>
    <source>
        <strain evidence="2">PB4641</strain>
    </source>
</reference>
<protein>
    <submittedName>
        <fullName evidence="2">Uncharacterized protein</fullName>
    </submittedName>
</protein>
<sequence>MPSVKTTSKKAMTVVKNVNIRRLQANLEENWYNEPNKETESAAEKMTEKSKKQVSKPRRKRAADSSSSPKNDKNKTVPVPPKVPKIKKIINVTVYPVSQKETDSAVQGLLEAEEREERIVANYGEYIPKRW</sequence>
<dbReference type="GeneID" id="9827526"/>
<dbReference type="KEGG" id="crq:GCK72_009216"/>
<feature type="compositionally biased region" description="Basic residues" evidence="1">
    <location>
        <begin position="52"/>
        <end position="61"/>
    </location>
</feature>
<evidence type="ECO:0000256" key="1">
    <source>
        <dbReference type="SAM" id="MobiDB-lite"/>
    </source>
</evidence>
<dbReference type="AlphaFoldDB" id="E3N703"/>
<feature type="region of interest" description="Disordered" evidence="1">
    <location>
        <begin position="31"/>
        <end position="82"/>
    </location>
</feature>
<keyword evidence="3" id="KW-1185">Reference proteome</keyword>
<feature type="compositionally biased region" description="Basic and acidic residues" evidence="1">
    <location>
        <begin position="35"/>
        <end position="51"/>
    </location>
</feature>
<organism evidence="3">
    <name type="scientific">Caenorhabditis remanei</name>
    <name type="common">Caenorhabditis vulgaris</name>
    <dbReference type="NCBI Taxonomy" id="31234"/>
    <lineage>
        <taxon>Eukaryota</taxon>
        <taxon>Metazoa</taxon>
        <taxon>Ecdysozoa</taxon>
        <taxon>Nematoda</taxon>
        <taxon>Chromadorea</taxon>
        <taxon>Rhabditida</taxon>
        <taxon>Rhabditina</taxon>
        <taxon>Rhabditomorpha</taxon>
        <taxon>Rhabditoidea</taxon>
        <taxon>Rhabditidae</taxon>
        <taxon>Peloderinae</taxon>
        <taxon>Caenorhabditis</taxon>
    </lineage>
</organism>
<gene>
    <name evidence="2" type="ORF">CRE_12235</name>
</gene>
<dbReference type="InParanoid" id="E3N703"/>
<name>E3N703_CAERE</name>
<proteinExistence type="predicted"/>
<accession>E3N703</accession>
<evidence type="ECO:0000313" key="3">
    <source>
        <dbReference type="Proteomes" id="UP000008281"/>
    </source>
</evidence>
<dbReference type="EMBL" id="DS268544">
    <property type="protein sequence ID" value="EFO88337.1"/>
    <property type="molecule type" value="Genomic_DNA"/>
</dbReference>
<evidence type="ECO:0000313" key="2">
    <source>
        <dbReference type="EMBL" id="EFO88337.1"/>
    </source>
</evidence>